<dbReference type="SUPFAM" id="SSF51658">
    <property type="entry name" value="Xylose isomerase-like"/>
    <property type="match status" value="1"/>
</dbReference>
<dbReference type="InterPro" id="IPR013022">
    <property type="entry name" value="Xyl_isomerase-like_TIM-brl"/>
</dbReference>
<dbReference type="Pfam" id="PF01261">
    <property type="entry name" value="AP_endonuc_2"/>
    <property type="match status" value="1"/>
</dbReference>
<proteinExistence type="predicted"/>
<dbReference type="GO" id="GO:0016853">
    <property type="term" value="F:isomerase activity"/>
    <property type="evidence" value="ECO:0007669"/>
    <property type="project" value="UniProtKB-KW"/>
</dbReference>
<dbReference type="AlphaFoldDB" id="A0A6G4A3E3"/>
<sequence length="284" mass="32686">MEFSFCTIAWRHKTLKLDDMLYLISLLGYDGIEIWSKHLFEYTAALPALKKLLAHCNLKVPMITPYFDFTSTKKKWRDSILEAEKYIHLANEINCGIIRCFTGKVGSEFATQREWNNCVEGVQVIADKAAAYNIKIAIETHVNTLADRIESIKKLLIDVNRPNVGLVLDFYNLYENEKGLDPLIVIEELYEHTIHVHAKNAESNLGLITPFNYVMDKDRKILGIRNLNDGDLDYRAIIAELKKRGYQGFVSVECFETNRNPIRVAMDEIQFLNQTKQPDLQPIA</sequence>
<dbReference type="PANTHER" id="PTHR12110">
    <property type="entry name" value="HYDROXYPYRUVATE ISOMERASE"/>
    <property type="match status" value="1"/>
</dbReference>
<dbReference type="Gene3D" id="3.20.20.150">
    <property type="entry name" value="Divalent-metal-dependent TIM barrel enzymes"/>
    <property type="match status" value="1"/>
</dbReference>
<evidence type="ECO:0000313" key="2">
    <source>
        <dbReference type="EMBL" id="NEW09016.1"/>
    </source>
</evidence>
<reference evidence="2" key="1">
    <citation type="submission" date="2020-02" db="EMBL/GenBank/DDBJ databases">
        <authorList>
            <person name="Shen X.-R."/>
            <person name="Zhang Y.-X."/>
        </authorList>
    </citation>
    <scope>NUCLEOTIDE SEQUENCE</scope>
    <source>
        <strain evidence="2">SYP-B3998</strain>
    </source>
</reference>
<organism evidence="2">
    <name type="scientific">Paenibacillus sp. SYP-B3998</name>
    <dbReference type="NCBI Taxonomy" id="2678564"/>
    <lineage>
        <taxon>Bacteria</taxon>
        <taxon>Bacillati</taxon>
        <taxon>Bacillota</taxon>
        <taxon>Bacilli</taxon>
        <taxon>Bacillales</taxon>
        <taxon>Paenibacillaceae</taxon>
        <taxon>Paenibacillus</taxon>
    </lineage>
</organism>
<accession>A0A6G4A3E3</accession>
<protein>
    <submittedName>
        <fullName evidence="2">Sugar phosphate isomerase/epimerase</fullName>
    </submittedName>
</protein>
<dbReference type="RefSeq" id="WP_163952466.1">
    <property type="nucleotide sequence ID" value="NZ_JAAIKC010000012.1"/>
</dbReference>
<comment type="caution">
    <text evidence="2">The sequence shown here is derived from an EMBL/GenBank/DDBJ whole genome shotgun (WGS) entry which is preliminary data.</text>
</comment>
<dbReference type="InterPro" id="IPR036237">
    <property type="entry name" value="Xyl_isomerase-like_sf"/>
</dbReference>
<feature type="domain" description="Xylose isomerase-like TIM barrel" evidence="1">
    <location>
        <begin position="24"/>
        <end position="274"/>
    </location>
</feature>
<dbReference type="EMBL" id="JAAIKC010000012">
    <property type="protein sequence ID" value="NEW09016.1"/>
    <property type="molecule type" value="Genomic_DNA"/>
</dbReference>
<evidence type="ECO:0000259" key="1">
    <source>
        <dbReference type="Pfam" id="PF01261"/>
    </source>
</evidence>
<gene>
    <name evidence="2" type="ORF">GK047_23780</name>
</gene>
<name>A0A6G4A3E3_9BACL</name>
<keyword evidence="2" id="KW-0413">Isomerase</keyword>
<dbReference type="InterPro" id="IPR050312">
    <property type="entry name" value="IolE/XylAMocC-like"/>
</dbReference>
<dbReference type="PANTHER" id="PTHR12110:SF21">
    <property type="entry name" value="XYLOSE ISOMERASE-LIKE TIM BARREL DOMAIN-CONTAINING PROTEIN"/>
    <property type="match status" value="1"/>
</dbReference>